<feature type="transmembrane region" description="Helical" evidence="6">
    <location>
        <begin position="153"/>
        <end position="172"/>
    </location>
</feature>
<dbReference type="InterPro" id="IPR002797">
    <property type="entry name" value="Polysacc_synth"/>
</dbReference>
<dbReference type="Proteomes" id="UP000229459">
    <property type="component" value="Unassembled WGS sequence"/>
</dbReference>
<evidence type="ECO:0000256" key="1">
    <source>
        <dbReference type="ARBA" id="ARBA00004651"/>
    </source>
</evidence>
<keyword evidence="3 6" id="KW-0812">Transmembrane</keyword>
<comment type="subcellular location">
    <subcellularLocation>
        <location evidence="1">Cell membrane</location>
        <topology evidence="1">Multi-pass membrane protein</topology>
    </subcellularLocation>
</comment>
<feature type="transmembrane region" description="Helical" evidence="6">
    <location>
        <begin position="20"/>
        <end position="41"/>
    </location>
</feature>
<evidence type="ECO:0000256" key="5">
    <source>
        <dbReference type="ARBA" id="ARBA00023136"/>
    </source>
</evidence>
<evidence type="ECO:0000313" key="8">
    <source>
        <dbReference type="Proteomes" id="UP000229459"/>
    </source>
</evidence>
<feature type="transmembrane region" description="Helical" evidence="6">
    <location>
        <begin position="302"/>
        <end position="326"/>
    </location>
</feature>
<dbReference type="Pfam" id="PF01943">
    <property type="entry name" value="Polysacc_synt"/>
    <property type="match status" value="1"/>
</dbReference>
<feature type="transmembrane region" description="Helical" evidence="6">
    <location>
        <begin position="121"/>
        <end position="141"/>
    </location>
</feature>
<feature type="transmembrane region" description="Helical" evidence="6">
    <location>
        <begin position="332"/>
        <end position="354"/>
    </location>
</feature>
<keyword evidence="5 6" id="KW-0472">Membrane</keyword>
<dbReference type="InterPro" id="IPR050833">
    <property type="entry name" value="Poly_Biosynth_Transport"/>
</dbReference>
<dbReference type="GO" id="GO:0005886">
    <property type="term" value="C:plasma membrane"/>
    <property type="evidence" value="ECO:0007669"/>
    <property type="project" value="UniProtKB-SubCell"/>
</dbReference>
<dbReference type="PANTHER" id="PTHR30250:SF26">
    <property type="entry name" value="PSMA PROTEIN"/>
    <property type="match status" value="1"/>
</dbReference>
<sequence>MVLSKLLSQTVSQNAIANAIRTVLQVIIGFFGSFILIRSVSSVEFGAWALNLTFASFLGLVDFGIATAIIKYTASETKNINKIFWTAMFYYGTVGLLAGTIIVSIQYWLKDTLYHGYSPSLLFIATAVVGTYISWLAANFNNILNGLQIMKRTSALEVIKSALFYLCIIPLIPKFHLYAFPLGFMLSNILGFVLSYYLIKGKADLSFHKFDIEIFKKLITYGLKSYGMHLTALFKMSFIKIVTSQIFNLQYVAYVEMSQKIGSYIRQMYSSINSPLLPAASFWHASGDKTKIKKLFWYSQSIFTGLGILGTIAFIPLAPFLITSWLGSSYTAVIPIAILECISIFGNMLLGPIFTIYQGMGRFKPILTTFALTVILMLILLPLLGNVIGFHGLYYGFIVAEFVPMLIFFTWFLKRKMPF</sequence>
<gene>
    <name evidence="7" type="ORF">COX08_00575</name>
</gene>
<organism evidence="7 8">
    <name type="scientific">Candidatus Beckwithbacteria bacterium CG23_combo_of_CG06-09_8_20_14_all_34_8</name>
    <dbReference type="NCBI Taxonomy" id="1974497"/>
    <lineage>
        <taxon>Bacteria</taxon>
        <taxon>Candidatus Beckwithiibacteriota</taxon>
    </lineage>
</organism>
<dbReference type="PANTHER" id="PTHR30250">
    <property type="entry name" value="PST FAMILY PREDICTED COLANIC ACID TRANSPORTER"/>
    <property type="match status" value="1"/>
</dbReference>
<keyword evidence="4 6" id="KW-1133">Transmembrane helix</keyword>
<accession>A0A2H0B793</accession>
<evidence type="ECO:0008006" key="9">
    <source>
        <dbReference type="Google" id="ProtNLM"/>
    </source>
</evidence>
<evidence type="ECO:0000256" key="6">
    <source>
        <dbReference type="SAM" id="Phobius"/>
    </source>
</evidence>
<feature type="transmembrane region" description="Helical" evidence="6">
    <location>
        <begin position="47"/>
        <end position="71"/>
    </location>
</feature>
<proteinExistence type="predicted"/>
<comment type="caution">
    <text evidence="7">The sequence shown here is derived from an EMBL/GenBank/DDBJ whole genome shotgun (WGS) entry which is preliminary data.</text>
</comment>
<protein>
    <recommendedName>
        <fullName evidence="9">Polysaccharide biosynthesis protein C-terminal domain-containing protein</fullName>
    </recommendedName>
</protein>
<feature type="transmembrane region" description="Helical" evidence="6">
    <location>
        <begin position="366"/>
        <end position="388"/>
    </location>
</feature>
<reference evidence="7 8" key="1">
    <citation type="submission" date="2017-09" db="EMBL/GenBank/DDBJ databases">
        <title>Depth-based differentiation of microbial function through sediment-hosted aquifers and enrichment of novel symbionts in the deep terrestrial subsurface.</title>
        <authorList>
            <person name="Probst A.J."/>
            <person name="Ladd B."/>
            <person name="Jarett J.K."/>
            <person name="Geller-Mcgrath D.E."/>
            <person name="Sieber C.M."/>
            <person name="Emerson J.B."/>
            <person name="Anantharaman K."/>
            <person name="Thomas B.C."/>
            <person name="Malmstrom R."/>
            <person name="Stieglmeier M."/>
            <person name="Klingl A."/>
            <person name="Woyke T."/>
            <person name="Ryan C.M."/>
            <person name="Banfield J.F."/>
        </authorList>
    </citation>
    <scope>NUCLEOTIDE SEQUENCE [LARGE SCALE GENOMIC DNA]</scope>
    <source>
        <strain evidence="7">CG23_combo_of_CG06-09_8_20_14_all_34_8</strain>
    </source>
</reference>
<dbReference type="AlphaFoldDB" id="A0A2H0B793"/>
<feature type="transmembrane region" description="Helical" evidence="6">
    <location>
        <begin position="394"/>
        <end position="413"/>
    </location>
</feature>
<dbReference type="EMBL" id="PCSR01000013">
    <property type="protein sequence ID" value="PIP53516.1"/>
    <property type="molecule type" value="Genomic_DNA"/>
</dbReference>
<evidence type="ECO:0000256" key="3">
    <source>
        <dbReference type="ARBA" id="ARBA00022692"/>
    </source>
</evidence>
<evidence type="ECO:0000256" key="4">
    <source>
        <dbReference type="ARBA" id="ARBA00022989"/>
    </source>
</evidence>
<feature type="transmembrane region" description="Helical" evidence="6">
    <location>
        <begin position="83"/>
        <end position="109"/>
    </location>
</feature>
<evidence type="ECO:0000313" key="7">
    <source>
        <dbReference type="EMBL" id="PIP53516.1"/>
    </source>
</evidence>
<name>A0A2H0B793_9BACT</name>
<keyword evidence="2" id="KW-1003">Cell membrane</keyword>
<evidence type="ECO:0000256" key="2">
    <source>
        <dbReference type="ARBA" id="ARBA00022475"/>
    </source>
</evidence>
<feature type="transmembrane region" description="Helical" evidence="6">
    <location>
        <begin position="178"/>
        <end position="199"/>
    </location>
</feature>